<protein>
    <submittedName>
        <fullName evidence="2">Uncharacterized protein</fullName>
    </submittedName>
</protein>
<evidence type="ECO:0000313" key="3">
    <source>
        <dbReference type="Proteomes" id="UP001374893"/>
    </source>
</evidence>
<reference evidence="2 3" key="1">
    <citation type="submission" date="2021-06" db="EMBL/GenBank/DDBJ databases">
        <title>Complete genome of Haloferula helveola possessing various polysaccharide degrading enzymes.</title>
        <authorList>
            <person name="Takami H."/>
            <person name="Huang C."/>
            <person name="Hamasaki K."/>
        </authorList>
    </citation>
    <scope>NUCLEOTIDE SEQUENCE [LARGE SCALE GENOMIC DNA]</scope>
    <source>
        <strain evidence="2 3">CN-1</strain>
    </source>
</reference>
<organism evidence="2 3">
    <name type="scientific">Haloferula helveola</name>
    <dbReference type="NCBI Taxonomy" id="490095"/>
    <lineage>
        <taxon>Bacteria</taxon>
        <taxon>Pseudomonadati</taxon>
        <taxon>Verrucomicrobiota</taxon>
        <taxon>Verrucomicrobiia</taxon>
        <taxon>Verrucomicrobiales</taxon>
        <taxon>Verrucomicrobiaceae</taxon>
        <taxon>Haloferula</taxon>
    </lineage>
</organism>
<keyword evidence="3" id="KW-1185">Reference proteome</keyword>
<feature type="region of interest" description="Disordered" evidence="1">
    <location>
        <begin position="68"/>
        <end position="155"/>
    </location>
</feature>
<sequence length="155" mass="16791">MTENPKVTARKLIPLIFSIGLASGYIGWRNHEANKAAKNAAEAAEETAPVTLMVGSKSPGRDVIDLQFEDPPDGENDPGKRAVMSSSKSMIATEFLEVDPSNADDFVLPPIEEPEPQPDPEPAPRTVLPGSKSISGILFPPTEKEPDEKEKEEKK</sequence>
<accession>A0ABM7RDN5</accession>
<evidence type="ECO:0000256" key="1">
    <source>
        <dbReference type="SAM" id="MobiDB-lite"/>
    </source>
</evidence>
<gene>
    <name evidence="2" type="ORF">HAHE_21170</name>
</gene>
<dbReference type="RefSeq" id="WP_338684269.1">
    <property type="nucleotide sequence ID" value="NZ_AP024702.1"/>
</dbReference>
<dbReference type="Proteomes" id="UP001374893">
    <property type="component" value="Chromosome"/>
</dbReference>
<proteinExistence type="predicted"/>
<dbReference type="EMBL" id="AP024702">
    <property type="protein sequence ID" value="BCX48209.1"/>
    <property type="molecule type" value="Genomic_DNA"/>
</dbReference>
<name>A0ABM7RDN5_9BACT</name>
<feature type="compositionally biased region" description="Basic and acidic residues" evidence="1">
    <location>
        <begin position="142"/>
        <end position="155"/>
    </location>
</feature>
<evidence type="ECO:0000313" key="2">
    <source>
        <dbReference type="EMBL" id="BCX48209.1"/>
    </source>
</evidence>